<sequence>MSKLMSRLEWAWRLVMTGLCFALFGLGGLLLSVVWFNILLVLVWDNSRRLRLARRGIAASFRLFLTVAKGLCVLDYRIDGAEILRQERGCLVVANHPTLIDYVLLASVMPETDCLVKSALLKNPFLGGVVRAADYLINSEAETLLPRCQQRLAQGDTILIFPEGTRTKPGEKMTLQRGAANIAVRCASDLRIVTIGCSEHLLDKQSKWYDVPPDRPFFTVAVHGRVEINKFYDATSQEPALAARQLNRHLLLQLQQGCLPLSGINNASALSGIKNLIISTLNLDELTPDDIDTDAPLFGDGLGLDSIDALELGLAVKNEYGIVLSAESEEMRQHFFSVATLASFIAAQRA</sequence>
<evidence type="ECO:0000256" key="2">
    <source>
        <dbReference type="ARBA" id="ARBA00022679"/>
    </source>
</evidence>
<evidence type="ECO:0000313" key="7">
    <source>
        <dbReference type="Proteomes" id="UP000251082"/>
    </source>
</evidence>
<dbReference type="SUPFAM" id="SSF69593">
    <property type="entry name" value="Glycerol-3-phosphate (1)-acyltransferase"/>
    <property type="match status" value="1"/>
</dbReference>
<evidence type="ECO:0000256" key="1">
    <source>
        <dbReference type="ARBA" id="ARBA00005189"/>
    </source>
</evidence>
<organism evidence="6 7">
    <name type="scientific">Shigella dysenteriae</name>
    <dbReference type="NCBI Taxonomy" id="622"/>
    <lineage>
        <taxon>Bacteria</taxon>
        <taxon>Pseudomonadati</taxon>
        <taxon>Pseudomonadota</taxon>
        <taxon>Gammaproteobacteria</taxon>
        <taxon>Enterobacterales</taxon>
        <taxon>Enterobacteriaceae</taxon>
        <taxon>Shigella</taxon>
    </lineage>
</organism>
<feature type="domain" description="Carrier" evidence="5">
    <location>
        <begin position="267"/>
        <end position="349"/>
    </location>
</feature>
<dbReference type="SUPFAM" id="SSF47336">
    <property type="entry name" value="ACP-like"/>
    <property type="match status" value="1"/>
</dbReference>
<dbReference type="AlphaFoldDB" id="A0A2X2KZ16"/>
<dbReference type="NCBIfam" id="NF006617">
    <property type="entry name" value="PRK09184.1"/>
    <property type="match status" value="1"/>
</dbReference>
<dbReference type="GO" id="GO:0003841">
    <property type="term" value="F:1-acylglycerol-3-phosphate O-acyltransferase activity"/>
    <property type="evidence" value="ECO:0007669"/>
    <property type="project" value="TreeGrafter"/>
</dbReference>
<feature type="transmembrane region" description="Helical" evidence="4">
    <location>
        <begin position="12"/>
        <end position="44"/>
    </location>
</feature>
<dbReference type="SMART" id="SM00563">
    <property type="entry name" value="PlsC"/>
    <property type="match status" value="1"/>
</dbReference>
<dbReference type="InterPro" id="IPR009081">
    <property type="entry name" value="PP-bd_ACP"/>
</dbReference>
<dbReference type="Gene3D" id="1.10.1200.10">
    <property type="entry name" value="ACP-like"/>
    <property type="match status" value="1"/>
</dbReference>
<keyword evidence="3" id="KW-0012">Acyltransferase</keyword>
<evidence type="ECO:0000256" key="4">
    <source>
        <dbReference type="SAM" id="Phobius"/>
    </source>
</evidence>
<keyword evidence="2" id="KW-0808">Transferase</keyword>
<dbReference type="EMBL" id="UAUQ01000017">
    <property type="protein sequence ID" value="SPZ82260.1"/>
    <property type="molecule type" value="Genomic_DNA"/>
</dbReference>
<evidence type="ECO:0000313" key="6">
    <source>
        <dbReference type="EMBL" id="SPZ82260.1"/>
    </source>
</evidence>
<dbReference type="GO" id="GO:0006654">
    <property type="term" value="P:phosphatidic acid biosynthetic process"/>
    <property type="evidence" value="ECO:0007669"/>
    <property type="project" value="TreeGrafter"/>
</dbReference>
<dbReference type="CDD" id="cd07989">
    <property type="entry name" value="LPLAT_AGPAT-like"/>
    <property type="match status" value="1"/>
</dbReference>
<proteinExistence type="predicted"/>
<dbReference type="InterPro" id="IPR002123">
    <property type="entry name" value="Plipid/glycerol_acylTrfase"/>
</dbReference>
<accession>A0A2X2KZ16</accession>
<reference evidence="6 7" key="1">
    <citation type="submission" date="2018-06" db="EMBL/GenBank/DDBJ databases">
        <authorList>
            <consortium name="Pathogen Informatics"/>
            <person name="Doyle S."/>
        </authorList>
    </citation>
    <scope>NUCLEOTIDE SEQUENCE [LARGE SCALE GENOMIC DNA]</scope>
    <source>
        <strain evidence="6 7">NCTC4837</strain>
    </source>
</reference>
<dbReference type="Pfam" id="PF01553">
    <property type="entry name" value="Acyltransferase"/>
    <property type="match status" value="1"/>
</dbReference>
<protein>
    <submittedName>
        <fullName evidence="6">Acyl carrier protein</fullName>
    </submittedName>
</protein>
<evidence type="ECO:0000256" key="3">
    <source>
        <dbReference type="ARBA" id="ARBA00023315"/>
    </source>
</evidence>
<name>A0A2X2KZ16_SHIDY</name>
<keyword evidence="4" id="KW-0812">Transmembrane</keyword>
<dbReference type="InterPro" id="IPR036736">
    <property type="entry name" value="ACP-like_sf"/>
</dbReference>
<keyword evidence="4" id="KW-1133">Transmembrane helix</keyword>
<dbReference type="PANTHER" id="PTHR10434:SF66">
    <property type="entry name" value="PHOSPHOLIPID_GLYCEROL ACYLTRANSFERASE DOMAIN-CONTAINING PROTEIN"/>
    <property type="match status" value="1"/>
</dbReference>
<dbReference type="Pfam" id="PF00550">
    <property type="entry name" value="PP-binding"/>
    <property type="match status" value="1"/>
</dbReference>
<dbReference type="PROSITE" id="PS50075">
    <property type="entry name" value="CARRIER"/>
    <property type="match status" value="1"/>
</dbReference>
<dbReference type="Proteomes" id="UP000251082">
    <property type="component" value="Unassembled WGS sequence"/>
</dbReference>
<gene>
    <name evidence="6" type="ORF">NCTC4837_05328</name>
</gene>
<keyword evidence="4" id="KW-0472">Membrane</keyword>
<evidence type="ECO:0000259" key="5">
    <source>
        <dbReference type="PROSITE" id="PS50075"/>
    </source>
</evidence>
<dbReference type="PANTHER" id="PTHR10434">
    <property type="entry name" value="1-ACYL-SN-GLYCEROL-3-PHOSPHATE ACYLTRANSFERASE"/>
    <property type="match status" value="1"/>
</dbReference>
<comment type="pathway">
    <text evidence="1">Lipid metabolism.</text>
</comment>